<evidence type="ECO:0000256" key="2">
    <source>
        <dbReference type="ARBA" id="ARBA00022448"/>
    </source>
</evidence>
<dbReference type="GO" id="GO:0016020">
    <property type="term" value="C:membrane"/>
    <property type="evidence" value="ECO:0007669"/>
    <property type="project" value="UniProtKB-SubCell"/>
</dbReference>
<evidence type="ECO:0000313" key="9">
    <source>
        <dbReference type="Proteomes" id="UP000005307"/>
    </source>
</evidence>
<feature type="transmembrane region" description="Helical" evidence="6">
    <location>
        <begin position="202"/>
        <end position="224"/>
    </location>
</feature>
<feature type="transmembrane region" description="Helical" evidence="6">
    <location>
        <begin position="42"/>
        <end position="64"/>
    </location>
</feature>
<name>M9R8A1_9RHOB</name>
<evidence type="ECO:0000256" key="1">
    <source>
        <dbReference type="ARBA" id="ARBA00004141"/>
    </source>
</evidence>
<dbReference type="InterPro" id="IPR001958">
    <property type="entry name" value="Tet-R_TetA/multi-R_MdtG-like"/>
</dbReference>
<dbReference type="PROSITE" id="PS50850">
    <property type="entry name" value="MFS"/>
    <property type="match status" value="1"/>
</dbReference>
<dbReference type="OrthoDB" id="9764259at2"/>
<feature type="transmembrane region" description="Helical" evidence="6">
    <location>
        <begin position="76"/>
        <end position="99"/>
    </location>
</feature>
<evidence type="ECO:0000313" key="8">
    <source>
        <dbReference type="EMBL" id="AGI66561.1"/>
    </source>
</evidence>
<dbReference type="InterPro" id="IPR011701">
    <property type="entry name" value="MFS"/>
</dbReference>
<dbReference type="AlphaFoldDB" id="M9R8A1"/>
<feature type="transmembrane region" description="Helical" evidence="6">
    <location>
        <begin position="337"/>
        <end position="357"/>
    </location>
</feature>
<organism evidence="8 9">
    <name type="scientific">Octadecabacter antarcticus 307</name>
    <dbReference type="NCBI Taxonomy" id="391626"/>
    <lineage>
        <taxon>Bacteria</taxon>
        <taxon>Pseudomonadati</taxon>
        <taxon>Pseudomonadota</taxon>
        <taxon>Alphaproteobacteria</taxon>
        <taxon>Rhodobacterales</taxon>
        <taxon>Roseobacteraceae</taxon>
        <taxon>Octadecabacter</taxon>
    </lineage>
</organism>
<keyword evidence="3 6" id="KW-0812">Transmembrane</keyword>
<comment type="subcellular location">
    <subcellularLocation>
        <location evidence="1">Membrane</location>
        <topology evidence="1">Multi-pass membrane protein</topology>
    </subcellularLocation>
</comment>
<accession>M9R8A1</accession>
<dbReference type="PANTHER" id="PTHR23504:SF15">
    <property type="entry name" value="MAJOR FACILITATOR SUPERFAMILY (MFS) PROFILE DOMAIN-CONTAINING PROTEIN"/>
    <property type="match status" value="1"/>
</dbReference>
<dbReference type="InterPro" id="IPR036259">
    <property type="entry name" value="MFS_trans_sf"/>
</dbReference>
<feature type="transmembrane region" description="Helical" evidence="6">
    <location>
        <begin position="162"/>
        <end position="182"/>
    </location>
</feature>
<dbReference type="PRINTS" id="PR01035">
    <property type="entry name" value="TCRTETA"/>
</dbReference>
<proteinExistence type="predicted"/>
<keyword evidence="4 6" id="KW-1133">Transmembrane helix</keyword>
<dbReference type="STRING" id="391626.OAN307_c08400"/>
<feature type="transmembrane region" description="Helical" evidence="6">
    <location>
        <begin position="284"/>
        <end position="317"/>
    </location>
</feature>
<feature type="transmembrane region" description="Helical" evidence="6">
    <location>
        <begin position="7"/>
        <end position="27"/>
    </location>
</feature>
<evidence type="ECO:0000256" key="4">
    <source>
        <dbReference type="ARBA" id="ARBA00022989"/>
    </source>
</evidence>
<keyword evidence="9" id="KW-1185">Reference proteome</keyword>
<dbReference type="Proteomes" id="UP000005307">
    <property type="component" value="Chromosome"/>
</dbReference>
<dbReference type="Gene3D" id="1.20.1250.20">
    <property type="entry name" value="MFS general substrate transporter like domains"/>
    <property type="match status" value="1"/>
</dbReference>
<dbReference type="KEGG" id="oat:OAN307_c08400"/>
<evidence type="ECO:0000259" key="7">
    <source>
        <dbReference type="PROSITE" id="PS50850"/>
    </source>
</evidence>
<dbReference type="eggNOG" id="COG2814">
    <property type="taxonomic scope" value="Bacteria"/>
</dbReference>
<feature type="transmembrane region" description="Helical" evidence="6">
    <location>
        <begin position="244"/>
        <end position="264"/>
    </location>
</feature>
<keyword evidence="2" id="KW-0813">Transport</keyword>
<feature type="transmembrane region" description="Helical" evidence="6">
    <location>
        <begin position="369"/>
        <end position="392"/>
    </location>
</feature>
<evidence type="ECO:0000256" key="6">
    <source>
        <dbReference type="SAM" id="Phobius"/>
    </source>
</evidence>
<dbReference type="PANTHER" id="PTHR23504">
    <property type="entry name" value="MAJOR FACILITATOR SUPERFAMILY DOMAIN-CONTAINING PROTEIN 10"/>
    <property type="match status" value="1"/>
</dbReference>
<evidence type="ECO:0000256" key="5">
    <source>
        <dbReference type="ARBA" id="ARBA00023136"/>
    </source>
</evidence>
<evidence type="ECO:0000256" key="3">
    <source>
        <dbReference type="ARBA" id="ARBA00022692"/>
    </source>
</evidence>
<reference evidence="8 9" key="1">
    <citation type="journal article" date="2013" name="PLoS ONE">
        <title>Poles Apart: Arctic and Antarctic Octadecabacter strains Share High Genome Plasticity and a New Type of Xanthorhodopsin.</title>
        <authorList>
            <person name="Vollmers J."/>
            <person name="Voget S."/>
            <person name="Dietrich S."/>
            <person name="Gollnow K."/>
            <person name="Smits M."/>
            <person name="Meyer K."/>
            <person name="Brinkhoff T."/>
            <person name="Simon M."/>
            <person name="Daniel R."/>
        </authorList>
    </citation>
    <scope>NUCLEOTIDE SEQUENCE [LARGE SCALE GENOMIC DNA]</scope>
    <source>
        <strain evidence="8 9">307</strain>
    </source>
</reference>
<dbReference type="RefSeq" id="WP_015498604.1">
    <property type="nucleotide sequence ID" value="NC_020911.1"/>
</dbReference>
<dbReference type="SUPFAM" id="SSF103473">
    <property type="entry name" value="MFS general substrate transporter"/>
    <property type="match status" value="1"/>
</dbReference>
<dbReference type="Pfam" id="PF07690">
    <property type="entry name" value="MFS_1"/>
    <property type="match status" value="1"/>
</dbReference>
<sequence>MQNRAYVFILFTLMIDAIGIGIVFPIMPDLMERVGASGTGEGALWGGVLMASYAGALFIFAPIIGSLSDAYGRKPVLLLALAVLAVDYVIMALAGVFWVLLIGRILAGVAGATYTTATAYIADISTPKERAARFGMVGAAFGIGFVLGPAIGGIAAEWHISAPFWIAAALSAGNVVFGLFVLPESLAPAKRRRFGRRDLNPFNTIIDAFKIPGLAILLICLFVFEFANMVYPTLWAFFTRELFGWSTLLIGMSLAGYGILLAGVQGGLMPVMITRFGEFRTLQLGMVSALVGFIGFGLISTVTGLILVLIFAALSDLSPPMMTAMASNIVDEDKQGLVQGVIASLASIAAFLAPLFVTGVFEVFVDDKGLYLPGAPFLMGAVMIVLMIPLIMRLRGHAQS</sequence>
<dbReference type="InterPro" id="IPR020846">
    <property type="entry name" value="MFS_dom"/>
</dbReference>
<protein>
    <submittedName>
        <fullName evidence="8">Putative tetracycline resistance efflux transporter</fullName>
    </submittedName>
</protein>
<dbReference type="GO" id="GO:0022857">
    <property type="term" value="F:transmembrane transporter activity"/>
    <property type="evidence" value="ECO:0007669"/>
    <property type="project" value="InterPro"/>
</dbReference>
<feature type="transmembrane region" description="Helical" evidence="6">
    <location>
        <begin position="134"/>
        <end position="156"/>
    </location>
</feature>
<gene>
    <name evidence="8" type="ORF">OAN307_c08400</name>
</gene>
<keyword evidence="5 6" id="KW-0472">Membrane</keyword>
<feature type="transmembrane region" description="Helical" evidence="6">
    <location>
        <begin position="105"/>
        <end position="122"/>
    </location>
</feature>
<feature type="domain" description="Major facilitator superfamily (MFS) profile" evidence="7">
    <location>
        <begin position="5"/>
        <end position="392"/>
    </location>
</feature>
<dbReference type="EMBL" id="CP003740">
    <property type="protein sequence ID" value="AGI66561.1"/>
    <property type="molecule type" value="Genomic_DNA"/>
</dbReference>
<dbReference type="HOGENOM" id="CLU_001265_10_11_5"/>